<dbReference type="Gene3D" id="1.20.120.520">
    <property type="entry name" value="nmb1532 protein domain like"/>
    <property type="match status" value="1"/>
</dbReference>
<dbReference type="EMBL" id="JAPDMX010000028">
    <property type="protein sequence ID" value="MCW3173412.1"/>
    <property type="molecule type" value="Genomic_DNA"/>
</dbReference>
<accession>A0ABT3IBJ1</accession>
<sequence length="183" mass="21670">MLKRLKRDHQHIAILLDILNNKNSRLIEGEPVNFNLVRDIVEYMQGYAEHSHHPLEDITYHYYVKKMSVPNSEQLRNEHDKLAQVSGSLMYSLNMILSDIVISREKLINDLANYIKLQVEHMQYEEQEIFPLFAKSLNDDDWHKVEQLCNKKLVDDPLFSENDNAIFDDLRAYIANVERKMKL</sequence>
<dbReference type="RefSeq" id="WP_264727299.1">
    <property type="nucleotide sequence ID" value="NZ_JAPDMX010000028.1"/>
</dbReference>
<reference evidence="2" key="1">
    <citation type="submission" date="2022-10" db="EMBL/GenBank/DDBJ databases">
        <title>Shewanella flava sp. nov, isolated from the estuary of the Fenhe River into the Yellow River.</title>
        <authorList>
            <person name="Li Y."/>
        </authorList>
    </citation>
    <scope>NUCLEOTIDE SEQUENCE</scope>
    <source>
        <strain evidence="2">FYR11-62</strain>
    </source>
</reference>
<proteinExistence type="predicted"/>
<comment type="caution">
    <text evidence="2">The sequence shown here is derived from an EMBL/GenBank/DDBJ whole genome shotgun (WGS) entry which is preliminary data.</text>
</comment>
<evidence type="ECO:0000313" key="2">
    <source>
        <dbReference type="EMBL" id="MCW3173412.1"/>
    </source>
</evidence>
<evidence type="ECO:0000259" key="1">
    <source>
        <dbReference type="Pfam" id="PF01814"/>
    </source>
</evidence>
<dbReference type="PANTHER" id="PTHR39966:SF1">
    <property type="entry name" value="HEMERYTHRIN-LIKE DOMAIN-CONTAINING PROTEIN"/>
    <property type="match status" value="1"/>
</dbReference>
<gene>
    <name evidence="2" type="ORF">OHT75_13060</name>
</gene>
<dbReference type="PANTHER" id="PTHR39966">
    <property type="entry name" value="BLL2471 PROTEIN-RELATED"/>
    <property type="match status" value="1"/>
</dbReference>
<dbReference type="Pfam" id="PF01814">
    <property type="entry name" value="Hemerythrin"/>
    <property type="match status" value="1"/>
</dbReference>
<organism evidence="2 3">
    <name type="scientific">Shewanella subflava</name>
    <dbReference type="NCBI Taxonomy" id="2986476"/>
    <lineage>
        <taxon>Bacteria</taxon>
        <taxon>Pseudomonadati</taxon>
        <taxon>Pseudomonadota</taxon>
        <taxon>Gammaproteobacteria</taxon>
        <taxon>Alteromonadales</taxon>
        <taxon>Shewanellaceae</taxon>
        <taxon>Shewanella</taxon>
    </lineage>
</organism>
<keyword evidence="3" id="KW-1185">Reference proteome</keyword>
<dbReference type="InterPro" id="IPR012312">
    <property type="entry name" value="Hemerythrin-like"/>
</dbReference>
<protein>
    <submittedName>
        <fullName evidence="2">Hemerythrin domain-containing protein</fullName>
    </submittedName>
</protein>
<feature type="domain" description="Hemerythrin-like" evidence="1">
    <location>
        <begin position="2"/>
        <end position="132"/>
    </location>
</feature>
<dbReference type="Proteomes" id="UP001163714">
    <property type="component" value="Unassembled WGS sequence"/>
</dbReference>
<evidence type="ECO:0000313" key="3">
    <source>
        <dbReference type="Proteomes" id="UP001163714"/>
    </source>
</evidence>
<name>A0ABT3IBJ1_9GAMM</name>